<name>A0ABT7C4V0_9CYAN</name>
<sequence>MAFGFSLLWSLGVGASLAGCESAQPNPTISRDAIENTQLAQELGISAEVKIKGQTLFLEVARTREEQALGLMYRPPLPDNRGMLFPFESPRLLSFWMKNVPVPLDMVFLLGEEVIAIAESVPPCTTPSCPSYGPEKLADRVLELRAGRARELGLQVGDRLAINFYNN</sequence>
<comment type="caution">
    <text evidence="1">The sequence shown here is derived from an EMBL/GenBank/DDBJ whole genome shotgun (WGS) entry which is preliminary data.</text>
</comment>
<dbReference type="Pfam" id="PF02643">
    <property type="entry name" value="DUF192"/>
    <property type="match status" value="1"/>
</dbReference>
<dbReference type="InterPro" id="IPR003795">
    <property type="entry name" value="DUF192"/>
</dbReference>
<evidence type="ECO:0000313" key="2">
    <source>
        <dbReference type="Proteomes" id="UP001232992"/>
    </source>
</evidence>
<accession>A0ABT7C4V0</accession>
<gene>
    <name evidence="1" type="ORF">PMH09_21765</name>
</gene>
<reference evidence="1 2" key="1">
    <citation type="submission" date="2023-01" db="EMBL/GenBank/DDBJ databases">
        <title>Novel diversity within Roseofilum (Cyanobacteria; Desertifilaceae) from marine benthic mats with descriptions of four novel species.</title>
        <authorList>
            <person name="Wang Y."/>
            <person name="Berthold D.E."/>
            <person name="Hu J."/>
            <person name="Lefler F.W."/>
            <person name="Laughinghouse H.D. IV."/>
        </authorList>
    </citation>
    <scope>NUCLEOTIDE SEQUENCE [LARGE SCALE GENOMIC DNA]</scope>
    <source>
        <strain evidence="1 2">BLCC-M143</strain>
    </source>
</reference>
<protein>
    <submittedName>
        <fullName evidence="1">DUF192 domain-containing protein</fullName>
    </submittedName>
</protein>
<dbReference type="PANTHER" id="PTHR37953:SF1">
    <property type="entry name" value="UPF0127 PROTEIN MJ1496"/>
    <property type="match status" value="1"/>
</dbReference>
<keyword evidence="2" id="KW-1185">Reference proteome</keyword>
<evidence type="ECO:0000313" key="1">
    <source>
        <dbReference type="EMBL" id="MDJ1185813.1"/>
    </source>
</evidence>
<dbReference type="PANTHER" id="PTHR37953">
    <property type="entry name" value="UPF0127 PROTEIN MJ1496"/>
    <property type="match status" value="1"/>
</dbReference>
<organism evidence="1 2">
    <name type="scientific">Roseofilum casamattae BLCC-M143</name>
    <dbReference type="NCBI Taxonomy" id="3022442"/>
    <lineage>
        <taxon>Bacteria</taxon>
        <taxon>Bacillati</taxon>
        <taxon>Cyanobacteriota</taxon>
        <taxon>Cyanophyceae</taxon>
        <taxon>Desertifilales</taxon>
        <taxon>Desertifilaceae</taxon>
        <taxon>Roseofilum</taxon>
        <taxon>Roseofilum casamattae</taxon>
    </lineage>
</organism>
<proteinExistence type="predicted"/>
<dbReference type="EMBL" id="JAQOSQ010000052">
    <property type="protein sequence ID" value="MDJ1185813.1"/>
    <property type="molecule type" value="Genomic_DNA"/>
</dbReference>
<dbReference type="Proteomes" id="UP001232992">
    <property type="component" value="Unassembled WGS sequence"/>
</dbReference>
<dbReference type="Gene3D" id="2.60.120.1140">
    <property type="entry name" value="Protein of unknown function DUF192"/>
    <property type="match status" value="1"/>
</dbReference>
<dbReference type="InterPro" id="IPR038695">
    <property type="entry name" value="Saro_0823-like_sf"/>
</dbReference>
<dbReference type="RefSeq" id="WP_283760448.1">
    <property type="nucleotide sequence ID" value="NZ_JAQOSQ010000052.1"/>
</dbReference>